<evidence type="ECO:0000313" key="3">
    <source>
        <dbReference type="Proteomes" id="UP001497472"/>
    </source>
</evidence>
<dbReference type="InterPro" id="IPR026555">
    <property type="entry name" value="NSL3/Tex30"/>
</dbReference>
<evidence type="ECO:0000313" key="2">
    <source>
        <dbReference type="EMBL" id="CAK1543323.1"/>
    </source>
</evidence>
<gene>
    <name evidence="2" type="ORF">LNINA_LOCUS3143</name>
</gene>
<reference evidence="2 3" key="1">
    <citation type="submission" date="2023-11" db="EMBL/GenBank/DDBJ databases">
        <authorList>
            <person name="Okamura Y."/>
        </authorList>
    </citation>
    <scope>NUCLEOTIDE SEQUENCE [LARGE SCALE GENOMIC DNA]</scope>
</reference>
<proteinExistence type="predicted"/>
<feature type="region of interest" description="Disordered" evidence="1">
    <location>
        <begin position="463"/>
        <end position="500"/>
    </location>
</feature>
<feature type="compositionally biased region" description="Basic and acidic residues" evidence="1">
    <location>
        <begin position="564"/>
        <end position="574"/>
    </location>
</feature>
<accession>A0AAV1J2J2</accession>
<dbReference type="AlphaFoldDB" id="A0AAV1J2J2"/>
<evidence type="ECO:0008006" key="4">
    <source>
        <dbReference type="Google" id="ProtNLM"/>
    </source>
</evidence>
<feature type="compositionally biased region" description="Acidic residues" evidence="1">
    <location>
        <begin position="93"/>
        <end position="114"/>
    </location>
</feature>
<dbReference type="EMBL" id="CAVLEF010000004">
    <property type="protein sequence ID" value="CAK1543323.1"/>
    <property type="molecule type" value="Genomic_DNA"/>
</dbReference>
<dbReference type="SUPFAM" id="SSF53474">
    <property type="entry name" value="alpha/beta-Hydrolases"/>
    <property type="match status" value="1"/>
</dbReference>
<feature type="compositionally biased region" description="Polar residues" evidence="1">
    <location>
        <begin position="463"/>
        <end position="498"/>
    </location>
</feature>
<dbReference type="GO" id="GO:0045944">
    <property type="term" value="P:positive regulation of transcription by RNA polymerase II"/>
    <property type="evidence" value="ECO:0007669"/>
    <property type="project" value="TreeGrafter"/>
</dbReference>
<dbReference type="PANTHER" id="PTHR13136:SF16">
    <property type="entry name" value="KAT8 REGULATORY NSL COMPLEX SUBUNIT 3"/>
    <property type="match status" value="1"/>
</dbReference>
<feature type="region of interest" description="Disordered" evidence="1">
    <location>
        <begin position="80"/>
        <end position="114"/>
    </location>
</feature>
<dbReference type="PANTHER" id="PTHR13136">
    <property type="entry name" value="TESTIS DEVELOPMENT PROTEIN PRTD"/>
    <property type="match status" value="1"/>
</dbReference>
<protein>
    <recommendedName>
        <fullName evidence="4">KAT8 regulatory NSL complex subunit 3</fullName>
    </recommendedName>
</protein>
<keyword evidence="3" id="KW-1185">Reference proteome</keyword>
<dbReference type="GO" id="GO:0044545">
    <property type="term" value="C:NSL complex"/>
    <property type="evidence" value="ECO:0007669"/>
    <property type="project" value="TreeGrafter"/>
</dbReference>
<evidence type="ECO:0000256" key="1">
    <source>
        <dbReference type="SAM" id="MobiDB-lite"/>
    </source>
</evidence>
<dbReference type="Gene3D" id="3.40.50.1820">
    <property type="entry name" value="alpha/beta hydrolase"/>
    <property type="match status" value="1"/>
</dbReference>
<dbReference type="Proteomes" id="UP001497472">
    <property type="component" value="Unassembled WGS sequence"/>
</dbReference>
<feature type="region of interest" description="Disordered" evidence="1">
    <location>
        <begin position="564"/>
        <end position="592"/>
    </location>
</feature>
<organism evidence="2 3">
    <name type="scientific">Leptosia nina</name>
    <dbReference type="NCBI Taxonomy" id="320188"/>
    <lineage>
        <taxon>Eukaryota</taxon>
        <taxon>Metazoa</taxon>
        <taxon>Ecdysozoa</taxon>
        <taxon>Arthropoda</taxon>
        <taxon>Hexapoda</taxon>
        <taxon>Insecta</taxon>
        <taxon>Pterygota</taxon>
        <taxon>Neoptera</taxon>
        <taxon>Endopterygota</taxon>
        <taxon>Lepidoptera</taxon>
        <taxon>Glossata</taxon>
        <taxon>Ditrysia</taxon>
        <taxon>Papilionoidea</taxon>
        <taxon>Pieridae</taxon>
        <taxon>Pierinae</taxon>
        <taxon>Leptosia</taxon>
    </lineage>
</organism>
<comment type="caution">
    <text evidence="2">The sequence shown here is derived from an EMBL/GenBank/DDBJ whole genome shotgun (WGS) entry which is preliminary data.</text>
</comment>
<dbReference type="InterPro" id="IPR029058">
    <property type="entry name" value="AB_hydrolase_fold"/>
</dbReference>
<name>A0AAV1J2J2_9NEOP</name>
<sequence>MMDHWDKMPLYEKKLHEQLATYTLAITDDLEGRSGVWGEHSYARERGTASHPHVCTLLFPRVQQTIQSSAANGLTLIDVDTPPPHPSVPPLDDLSEGEASEEIELGPEADQEETDWEQSILQTAVTNGQRRLARTVLTILTNMRLRRLAHERSRWHCMETTREAGTRLRLALAVNWSSAGWLHNTLLSFLPQPLRGLYEEVAGELRRTVPRLAARLAPRPPAPIQDPLDAVDTLCSSDSTPWFGWVSSGCEKLDARWRRRLSPLMYVRELSGPTHRIVPGPPDRWCAARAQAVRSALTQLIHEAGDRGVVVGGCGAGAALAAFVSGGGGAVGRGVRALILLAPPLLTAEGARDFNHLTAPMLLVAGGSAATCWRGAAHEIASAEARRLLLIGGADDALRLPRRHRLRLRVPQQALDSAIAEECARWAREVTEPQDNEAIQMIESIELSDHIPVQNSLGDTILTENSISDNGPSRRAAQSVSTATPVLNAASPHSTPPGNRSIEIVEGCVVSRVSGGTPLALGPPRRAELQPDDIMRLPIVFADDAAVSIDTNQVSPAPLLRRSQERKTKEERMTVRSGGSVGVGRGRTSGAARGAPVRYARVIVAKRGGSTPYVRRRGDPSGDTTTPLGHVTACQTAKVNREEAAGRVRRTWDGARGTAVALQASTAAGCEPATTAARLCPRSVLCERRPRPGTARHHTPLGCDSAGLLLKRYRSRVTSRCISNHENTFVSGRARTRLQLTRSIRARSERTREERYSLMSATM</sequence>